<sequence length="212" mass="24303">MGKNILMIKASARIKNATSRKLADFFEKSRKQFSPTDHFIHRDVAQYPIPHISEQWIESAFTPKSDRTKAQRKILNLSDVLIAELKRADLLVLATPMYNWSIPSALKAYIDHILRMNETLKINPSTPENPYKGLLKNKKAILILVRGGKGYNKGDFYEHMDFQTEYLKTVLNIMGIKDCEIIQVEGVDINLIEAKKAVEEANKEIKSLVQKF</sequence>
<accession>A0A9X1ZY33</accession>
<dbReference type="InterPro" id="IPR003680">
    <property type="entry name" value="Flavodoxin_fold"/>
</dbReference>
<dbReference type="GO" id="GO:0009055">
    <property type="term" value="F:electron transfer activity"/>
    <property type="evidence" value="ECO:0007669"/>
    <property type="project" value="UniProtKB-UniRule"/>
</dbReference>
<feature type="coiled-coil region" evidence="7">
    <location>
        <begin position="184"/>
        <end position="211"/>
    </location>
</feature>
<comment type="catalytic activity">
    <reaction evidence="6">
        <text>2 a quinone + NADH + H(+) = 2 a 1,4-benzosemiquinone + NAD(+)</text>
        <dbReference type="Rhea" id="RHEA:65952"/>
        <dbReference type="ChEBI" id="CHEBI:15378"/>
        <dbReference type="ChEBI" id="CHEBI:57540"/>
        <dbReference type="ChEBI" id="CHEBI:57945"/>
        <dbReference type="ChEBI" id="CHEBI:132124"/>
        <dbReference type="ChEBI" id="CHEBI:134225"/>
    </reaction>
</comment>
<evidence type="ECO:0000256" key="7">
    <source>
        <dbReference type="SAM" id="Coils"/>
    </source>
</evidence>
<dbReference type="PANTHER" id="PTHR43741:SF2">
    <property type="entry name" value="FMN-DEPENDENT NADH:QUINONE OXIDOREDUCTASE"/>
    <property type="match status" value="1"/>
</dbReference>
<organism evidence="9 10">
    <name type="scientific">Zunongwangia pacifica</name>
    <dbReference type="NCBI Taxonomy" id="2911062"/>
    <lineage>
        <taxon>Bacteria</taxon>
        <taxon>Pseudomonadati</taxon>
        <taxon>Bacteroidota</taxon>
        <taxon>Flavobacteriia</taxon>
        <taxon>Flavobacteriales</taxon>
        <taxon>Flavobacteriaceae</taxon>
        <taxon>Zunongwangia</taxon>
    </lineage>
</organism>
<evidence type="ECO:0000313" key="10">
    <source>
        <dbReference type="Proteomes" id="UP001139521"/>
    </source>
</evidence>
<keyword evidence="1 6" id="KW-0285">Flavoprotein</keyword>
<evidence type="ECO:0000256" key="5">
    <source>
        <dbReference type="ARBA" id="ARBA00048542"/>
    </source>
</evidence>
<evidence type="ECO:0000256" key="2">
    <source>
        <dbReference type="ARBA" id="ARBA00022643"/>
    </source>
</evidence>
<dbReference type="AlphaFoldDB" id="A0A9X1ZY33"/>
<comment type="cofactor">
    <cofactor evidence="6">
        <name>FMN</name>
        <dbReference type="ChEBI" id="CHEBI:58210"/>
    </cofactor>
    <text evidence="6">Binds 1 FMN per subunit.</text>
</comment>
<reference evidence="9" key="1">
    <citation type="submission" date="2022-01" db="EMBL/GenBank/DDBJ databases">
        <title>Genome sequencing of Zunongwangia sp. M21534 genome.</title>
        <authorList>
            <person name="Chen Y."/>
            <person name="Dong C."/>
            <person name="Shao Z."/>
        </authorList>
    </citation>
    <scope>NUCLEOTIDE SEQUENCE</scope>
    <source>
        <strain evidence="9">MCCC M21534</strain>
    </source>
</reference>
<evidence type="ECO:0000313" key="9">
    <source>
        <dbReference type="EMBL" id="MCL6220708.1"/>
    </source>
</evidence>
<comment type="catalytic activity">
    <reaction evidence="5">
        <text>N,N-dimethyl-1,4-phenylenediamine + anthranilate + 2 NAD(+) = 2-(4-dimethylaminophenyl)diazenylbenzoate + 2 NADH + 2 H(+)</text>
        <dbReference type="Rhea" id="RHEA:55872"/>
        <dbReference type="ChEBI" id="CHEBI:15378"/>
        <dbReference type="ChEBI" id="CHEBI:15783"/>
        <dbReference type="ChEBI" id="CHEBI:16567"/>
        <dbReference type="ChEBI" id="CHEBI:57540"/>
        <dbReference type="ChEBI" id="CHEBI:57945"/>
        <dbReference type="ChEBI" id="CHEBI:71579"/>
        <dbReference type="EC" id="1.7.1.17"/>
    </reaction>
    <physiologicalReaction direction="right-to-left" evidence="5">
        <dbReference type="Rhea" id="RHEA:55874"/>
    </physiologicalReaction>
</comment>
<dbReference type="GO" id="GO:0016652">
    <property type="term" value="F:oxidoreductase activity, acting on NAD(P)H as acceptor"/>
    <property type="evidence" value="ECO:0007669"/>
    <property type="project" value="UniProtKB-UniRule"/>
</dbReference>
<proteinExistence type="inferred from homology"/>
<comment type="subunit">
    <text evidence="6">Homodimer.</text>
</comment>
<dbReference type="InterPro" id="IPR050104">
    <property type="entry name" value="FMN-dep_NADH:Q_OxRdtase_AzoR1"/>
</dbReference>
<comment type="caution">
    <text evidence="9">The sequence shown here is derived from an EMBL/GenBank/DDBJ whole genome shotgun (WGS) entry which is preliminary data.</text>
</comment>
<feature type="binding site" evidence="6">
    <location>
        <position position="11"/>
    </location>
    <ligand>
        <name>FMN</name>
        <dbReference type="ChEBI" id="CHEBI:58210"/>
    </ligand>
</feature>
<keyword evidence="10" id="KW-1185">Reference proteome</keyword>
<protein>
    <recommendedName>
        <fullName evidence="6">FMN dependent NADH:quinone oxidoreductase</fullName>
        <ecNumber evidence="6">1.6.5.-</ecNumber>
    </recommendedName>
    <alternativeName>
        <fullName evidence="6">Azo-dye reductase</fullName>
    </alternativeName>
    <alternativeName>
        <fullName evidence="6">FMN-dependent NADH-azo compound oxidoreductase</fullName>
    </alternativeName>
    <alternativeName>
        <fullName evidence="6">FMN-dependent NADH-azoreductase</fullName>
        <ecNumber evidence="6">1.7.1.17</ecNumber>
    </alternativeName>
</protein>
<name>A0A9X1ZY33_9FLAO</name>
<comment type="caution">
    <text evidence="6">Lacks conserved residue(s) required for the propagation of feature annotation.</text>
</comment>
<dbReference type="Gene3D" id="3.40.50.360">
    <property type="match status" value="1"/>
</dbReference>
<evidence type="ECO:0000259" key="8">
    <source>
        <dbReference type="Pfam" id="PF02525"/>
    </source>
</evidence>
<keyword evidence="7" id="KW-0175">Coiled coil</keyword>
<dbReference type="SUPFAM" id="SSF52218">
    <property type="entry name" value="Flavoproteins"/>
    <property type="match status" value="1"/>
</dbReference>
<keyword evidence="4 6" id="KW-0520">NAD</keyword>
<dbReference type="Pfam" id="PF02525">
    <property type="entry name" value="Flavodoxin_2"/>
    <property type="match status" value="1"/>
</dbReference>
<dbReference type="EC" id="1.6.5.-" evidence="6"/>
<dbReference type="GO" id="GO:0016655">
    <property type="term" value="F:oxidoreductase activity, acting on NAD(P)H, quinone or similar compound as acceptor"/>
    <property type="evidence" value="ECO:0007669"/>
    <property type="project" value="InterPro"/>
</dbReference>
<evidence type="ECO:0000256" key="3">
    <source>
        <dbReference type="ARBA" id="ARBA00023002"/>
    </source>
</evidence>
<evidence type="ECO:0000256" key="1">
    <source>
        <dbReference type="ARBA" id="ARBA00022630"/>
    </source>
</evidence>
<evidence type="ECO:0000256" key="6">
    <source>
        <dbReference type="HAMAP-Rule" id="MF_01216"/>
    </source>
</evidence>
<dbReference type="GO" id="GO:0010181">
    <property type="term" value="F:FMN binding"/>
    <property type="evidence" value="ECO:0007669"/>
    <property type="project" value="UniProtKB-UniRule"/>
</dbReference>
<keyword evidence="2 6" id="KW-0288">FMN</keyword>
<dbReference type="InterPro" id="IPR029039">
    <property type="entry name" value="Flavoprotein-like_sf"/>
</dbReference>
<comment type="function">
    <text evidence="6">Quinone reductase that provides resistance to thiol-specific stress caused by electrophilic quinones.</text>
</comment>
<comment type="similarity">
    <text evidence="6">Belongs to the azoreductase type 1 family.</text>
</comment>
<evidence type="ECO:0000256" key="4">
    <source>
        <dbReference type="ARBA" id="ARBA00023027"/>
    </source>
</evidence>
<dbReference type="EC" id="1.7.1.17" evidence="6"/>
<dbReference type="InterPro" id="IPR023048">
    <property type="entry name" value="NADH:quinone_OxRdtase_FMN_depd"/>
</dbReference>
<dbReference type="EMBL" id="JAKHSK010000051">
    <property type="protein sequence ID" value="MCL6220708.1"/>
    <property type="molecule type" value="Genomic_DNA"/>
</dbReference>
<dbReference type="HAMAP" id="MF_01216">
    <property type="entry name" value="Azoreductase_type1"/>
    <property type="match status" value="1"/>
</dbReference>
<keyword evidence="3 6" id="KW-0560">Oxidoreductase</keyword>
<gene>
    <name evidence="6" type="primary">azoR</name>
    <name evidence="9" type="ORF">L1967_20640</name>
</gene>
<dbReference type="PANTHER" id="PTHR43741">
    <property type="entry name" value="FMN-DEPENDENT NADH-AZOREDUCTASE 1"/>
    <property type="match status" value="1"/>
</dbReference>
<feature type="domain" description="Flavodoxin-like fold" evidence="8">
    <location>
        <begin position="3"/>
        <end position="207"/>
    </location>
</feature>
<dbReference type="Proteomes" id="UP001139521">
    <property type="component" value="Unassembled WGS sequence"/>
</dbReference>
<dbReference type="RefSeq" id="WP_249603396.1">
    <property type="nucleotide sequence ID" value="NZ_JAKHSK010000051.1"/>
</dbReference>
<comment type="function">
    <text evidence="6">Also exhibits azoreductase activity. Catalyzes the reductive cleavage of the azo bond in aromatic azo compounds to the corresponding amines.</text>
</comment>